<dbReference type="Proteomes" id="UP000809529">
    <property type="component" value="Unassembled WGS sequence"/>
</dbReference>
<protein>
    <submittedName>
        <fullName evidence="1">Uncharacterized protein</fullName>
    </submittedName>
</protein>
<evidence type="ECO:0000313" key="2">
    <source>
        <dbReference type="Proteomes" id="UP000809529"/>
    </source>
</evidence>
<organism evidence="1 2">
    <name type="scientific">Pseudomonas weihenstephanensis</name>
    <dbReference type="NCBI Taxonomy" id="1608994"/>
    <lineage>
        <taxon>Bacteria</taxon>
        <taxon>Pseudomonadati</taxon>
        <taxon>Pseudomonadota</taxon>
        <taxon>Gammaproteobacteria</taxon>
        <taxon>Pseudomonadales</taxon>
        <taxon>Pseudomonadaceae</taxon>
        <taxon>Pseudomonas</taxon>
    </lineage>
</organism>
<gene>
    <name evidence="1" type="ORF">GYN02_10840</name>
</gene>
<evidence type="ECO:0000313" key="1">
    <source>
        <dbReference type="EMBL" id="MBM1195668.1"/>
    </source>
</evidence>
<name>A0ABS1ZI42_9PSED</name>
<accession>A0ABS1ZI42</accession>
<reference evidence="1 2" key="1">
    <citation type="submission" date="2020-01" db="EMBL/GenBank/DDBJ databases">
        <title>Comparative genomics of meat spoilage bacteria.</title>
        <authorList>
            <person name="Hilgarth M."/>
            <person name="Vogel R.F."/>
        </authorList>
    </citation>
    <scope>NUCLEOTIDE SEQUENCE [LARGE SCALE GENOMIC DNA]</scope>
    <source>
        <strain evidence="1 2">TMW2.2077</strain>
    </source>
</reference>
<sequence>MLRLIVAMPEDGLRGARSKWDELSAGAWSDHIQICTLGSDKAANDNLVISLAGSPNALVYVSQHLTSASVAQFNIKRFRKHELIKQIEDWLDGRNLNWRTRSRRECAKTPYQSIPPDEWVSQFAKVDPILGRRAGAALLAQFRIANAADLASYFDDLPAVDQNAFFLGADPHSGDMSMVNVLSANIDNNVLHDSRRLPVMKKQHQVRLFGDGSWSGGETLRRVHCLYKACDKKSNALHSSQRLDVRLGFMTDAAEKRIARDLEKLVHKKVVAEGAVRVTCPDGNRFSLLGAKSGQKGLAFQNLALLRYVDTDEKALRKLCKGIGDQIQPDKPLGTNEIASCIGFWYSLPAAMLPLFIIDGGDVMGADGVVFKWRALLRSKHTTTGIMDDPSHHCASCPLADRSAAVQPTDAAGSTVTIEVGD</sequence>
<dbReference type="RefSeq" id="WP_203302869.1">
    <property type="nucleotide sequence ID" value="NZ_JAAEBW010000005.1"/>
</dbReference>
<proteinExistence type="predicted"/>
<comment type="caution">
    <text evidence="1">The sequence shown here is derived from an EMBL/GenBank/DDBJ whole genome shotgun (WGS) entry which is preliminary data.</text>
</comment>
<dbReference type="EMBL" id="JAAEBW010000005">
    <property type="protein sequence ID" value="MBM1195668.1"/>
    <property type="molecule type" value="Genomic_DNA"/>
</dbReference>
<keyword evidence="2" id="KW-1185">Reference proteome</keyword>